<evidence type="ECO:0000256" key="6">
    <source>
        <dbReference type="ARBA" id="ARBA00022840"/>
    </source>
</evidence>
<evidence type="ECO:0000259" key="14">
    <source>
        <dbReference type="PROSITE" id="PS51192"/>
    </source>
</evidence>
<dbReference type="InterPro" id="IPR044742">
    <property type="entry name" value="DEAD/DEAH_RhlB"/>
</dbReference>
<dbReference type="InterPro" id="IPR005580">
    <property type="entry name" value="DbpA/CsdA_RNA-bd_dom"/>
</dbReference>
<dbReference type="InterPro" id="IPR050547">
    <property type="entry name" value="DEAD_box_RNA_helicases"/>
</dbReference>
<dbReference type="GO" id="GO:0005829">
    <property type="term" value="C:cytosol"/>
    <property type="evidence" value="ECO:0007669"/>
    <property type="project" value="TreeGrafter"/>
</dbReference>
<feature type="compositionally biased region" description="Basic and acidic residues" evidence="13">
    <location>
        <begin position="595"/>
        <end position="607"/>
    </location>
</feature>
<dbReference type="OrthoDB" id="974172at2"/>
<evidence type="ECO:0000259" key="16">
    <source>
        <dbReference type="PROSITE" id="PS51195"/>
    </source>
</evidence>
<dbReference type="CDD" id="cd12252">
    <property type="entry name" value="RRM_DbpA"/>
    <property type="match status" value="1"/>
</dbReference>
<dbReference type="PROSITE" id="PS51195">
    <property type="entry name" value="Q_MOTIF"/>
    <property type="match status" value="1"/>
</dbReference>
<feature type="compositionally biased region" description="Gly residues" evidence="13">
    <location>
        <begin position="608"/>
        <end position="619"/>
    </location>
</feature>
<evidence type="ECO:0000256" key="8">
    <source>
        <dbReference type="ARBA" id="ARBA00038437"/>
    </source>
</evidence>
<comment type="similarity">
    <text evidence="8 12">Belongs to the DEAD box helicase family.</text>
</comment>
<evidence type="ECO:0000313" key="17">
    <source>
        <dbReference type="EMBL" id="RTQ51539.1"/>
    </source>
</evidence>
<dbReference type="Proteomes" id="UP000282184">
    <property type="component" value="Unassembled WGS sequence"/>
</dbReference>
<evidence type="ECO:0000259" key="15">
    <source>
        <dbReference type="PROSITE" id="PS51194"/>
    </source>
</evidence>
<reference evidence="17 18" key="1">
    <citation type="submission" date="2018-12" db="EMBL/GenBank/DDBJ databases">
        <title>Hymenobacter gummosus sp. nov., isolated from a spring.</title>
        <authorList>
            <person name="Nie L."/>
        </authorList>
    </citation>
    <scope>NUCLEOTIDE SEQUENCE [LARGE SCALE GENOMIC DNA]</scope>
    <source>
        <strain evidence="17 18">KCTC 52166</strain>
    </source>
</reference>
<dbReference type="InterPro" id="IPR014014">
    <property type="entry name" value="RNA_helicase_DEAD_Q_motif"/>
</dbReference>
<evidence type="ECO:0000256" key="12">
    <source>
        <dbReference type="RuleBase" id="RU000492"/>
    </source>
</evidence>
<dbReference type="SUPFAM" id="SSF52540">
    <property type="entry name" value="P-loop containing nucleoside triphosphate hydrolases"/>
    <property type="match status" value="1"/>
</dbReference>
<evidence type="ECO:0000256" key="11">
    <source>
        <dbReference type="PROSITE-ProRule" id="PRU00552"/>
    </source>
</evidence>
<evidence type="ECO:0000256" key="7">
    <source>
        <dbReference type="ARBA" id="ARBA00023016"/>
    </source>
</evidence>
<dbReference type="AlphaFoldDB" id="A0A3S0H8A7"/>
<evidence type="ECO:0000256" key="5">
    <source>
        <dbReference type="ARBA" id="ARBA00022806"/>
    </source>
</evidence>
<proteinExistence type="inferred from homology"/>
<dbReference type="InterPro" id="IPR001650">
    <property type="entry name" value="Helicase_C-like"/>
</dbReference>
<keyword evidence="5 12" id="KW-0347">Helicase</keyword>
<dbReference type="InterPro" id="IPR000629">
    <property type="entry name" value="RNA-helicase_DEAD-box_CS"/>
</dbReference>
<dbReference type="FunFam" id="3.40.50.300:FF:000108">
    <property type="entry name" value="ATP-dependent RNA helicase RhlE"/>
    <property type="match status" value="1"/>
</dbReference>
<dbReference type="PROSITE" id="PS51192">
    <property type="entry name" value="HELICASE_ATP_BIND_1"/>
    <property type="match status" value="1"/>
</dbReference>
<evidence type="ECO:0000313" key="18">
    <source>
        <dbReference type="Proteomes" id="UP000282184"/>
    </source>
</evidence>
<dbReference type="Pfam" id="PF00271">
    <property type="entry name" value="Helicase_C"/>
    <property type="match status" value="1"/>
</dbReference>
<dbReference type="InterPro" id="IPR027417">
    <property type="entry name" value="P-loop_NTPase"/>
</dbReference>
<dbReference type="EMBL" id="RXOF01000003">
    <property type="protein sequence ID" value="RTQ51539.1"/>
    <property type="molecule type" value="Genomic_DNA"/>
</dbReference>
<feature type="compositionally biased region" description="Basic and acidic residues" evidence="13">
    <location>
        <begin position="620"/>
        <end position="641"/>
    </location>
</feature>
<comment type="catalytic activity">
    <reaction evidence="9">
        <text>ATP + H2O = ADP + phosphate + H(+)</text>
        <dbReference type="Rhea" id="RHEA:13065"/>
        <dbReference type="ChEBI" id="CHEBI:15377"/>
        <dbReference type="ChEBI" id="CHEBI:15378"/>
        <dbReference type="ChEBI" id="CHEBI:30616"/>
        <dbReference type="ChEBI" id="CHEBI:43474"/>
        <dbReference type="ChEBI" id="CHEBI:456216"/>
        <dbReference type="EC" id="3.6.4.13"/>
    </reaction>
</comment>
<dbReference type="GO" id="GO:0003724">
    <property type="term" value="F:RNA helicase activity"/>
    <property type="evidence" value="ECO:0007669"/>
    <property type="project" value="UniProtKB-EC"/>
</dbReference>
<dbReference type="GO" id="GO:0009409">
    <property type="term" value="P:response to cold"/>
    <property type="evidence" value="ECO:0007669"/>
    <property type="project" value="TreeGrafter"/>
</dbReference>
<sequence>MEKVKFEELPLSQELQRAITDMGFEEASPIQTAAIPVLLEGKDVIGQAQTGTGKTAAFSIPAIEKLDTDSREVQVLVLCPTRELAVQVSGEIQKLGKYKRGLSTVPIYGGSSYDRQFKALERGVQVVIGTPGRVMDHLERGTLKLDQCKMIILDEADEMLDMGFRDDIETVLSQMPEERQTVFFSATMSKPIMELTKKYQRDPQIVKVNHQEMTVSNIEQMYYEVRGPQKKDVLSRVIDMYSLKSVIVFANTKRMVDDIVSDLQARGYFADGLHGDMSQQARQNTLDKFRKGTLEILVATDVAARGIDVDSVEAVVNYDLPADEEYYVHRIGRTGRAGKSGKAFTFVSGRDIYKLRDIMRFTKAQIKQERIPSFEDVSEVKTTVLLGQIKEVIEKGNLDKYIGRVQRLIDQEEEVTSLDIAAALLKMVMKETKQAEKALESDRAKGTPREGYTRLFVTMGKKDRLHPRDLVDLIVSSSSIAPGRVGDIELYDKFSFVEVPNENVQEIVEQLGRTSLYGRPVSFSLATQREAGAEGAEGEERRPRRTGGFGGPREGGYQRREGGYGGGNREGGYNRGGYGGGQRREGGYGGGGYRGGDREGGYQRREGGYGGNRGGGSYGGRRDSEGGYKPRRDRNEGGFDE</sequence>
<keyword evidence="3 12" id="KW-0547">Nucleotide-binding</keyword>
<comment type="caution">
    <text evidence="17">The sequence shown here is derived from an EMBL/GenBank/DDBJ whole genome shotgun (WGS) entry which is preliminary data.</text>
</comment>
<feature type="domain" description="DEAD-box RNA helicase Q" evidence="16">
    <location>
        <begin position="4"/>
        <end position="32"/>
    </location>
</feature>
<dbReference type="InterPro" id="IPR057325">
    <property type="entry name" value="DeaD_dimer"/>
</dbReference>
<dbReference type="Pfam" id="PF03880">
    <property type="entry name" value="DbpA"/>
    <property type="match status" value="1"/>
</dbReference>
<feature type="compositionally biased region" description="Gly residues" evidence="13">
    <location>
        <begin position="563"/>
        <end position="594"/>
    </location>
</feature>
<dbReference type="GO" id="GO:0005840">
    <property type="term" value="C:ribosome"/>
    <property type="evidence" value="ECO:0007669"/>
    <property type="project" value="TreeGrafter"/>
</dbReference>
<dbReference type="GO" id="GO:0042255">
    <property type="term" value="P:ribosome assembly"/>
    <property type="evidence" value="ECO:0007669"/>
    <property type="project" value="UniProtKB-ARBA"/>
</dbReference>
<dbReference type="PANTHER" id="PTHR47963">
    <property type="entry name" value="DEAD-BOX ATP-DEPENDENT RNA HELICASE 47, MITOCHONDRIAL"/>
    <property type="match status" value="1"/>
</dbReference>
<dbReference type="PANTHER" id="PTHR47963:SF8">
    <property type="entry name" value="ATP-DEPENDENT RNA HELICASE DEAD"/>
    <property type="match status" value="1"/>
</dbReference>
<keyword evidence="7" id="KW-0346">Stress response</keyword>
<dbReference type="EC" id="3.6.4.13" evidence="1"/>
<dbReference type="InterPro" id="IPR012677">
    <property type="entry name" value="Nucleotide-bd_a/b_plait_sf"/>
</dbReference>
<dbReference type="PROSITE" id="PS00039">
    <property type="entry name" value="DEAD_ATP_HELICASE"/>
    <property type="match status" value="1"/>
</dbReference>
<gene>
    <name evidence="17" type="ORF">EJV47_07000</name>
</gene>
<evidence type="ECO:0000256" key="3">
    <source>
        <dbReference type="ARBA" id="ARBA00022741"/>
    </source>
</evidence>
<evidence type="ECO:0000256" key="9">
    <source>
        <dbReference type="ARBA" id="ARBA00047984"/>
    </source>
</evidence>
<dbReference type="Pfam" id="PF25399">
    <property type="entry name" value="DeaD_dimer"/>
    <property type="match status" value="1"/>
</dbReference>
<evidence type="ECO:0000256" key="13">
    <source>
        <dbReference type="SAM" id="MobiDB-lite"/>
    </source>
</evidence>
<evidence type="ECO:0000256" key="4">
    <source>
        <dbReference type="ARBA" id="ARBA00022801"/>
    </source>
</evidence>
<keyword evidence="4 12" id="KW-0378">Hydrolase</keyword>
<dbReference type="Pfam" id="PF00270">
    <property type="entry name" value="DEAD"/>
    <property type="match status" value="1"/>
</dbReference>
<dbReference type="GO" id="GO:0033592">
    <property type="term" value="F:RNA strand annealing activity"/>
    <property type="evidence" value="ECO:0007669"/>
    <property type="project" value="TreeGrafter"/>
</dbReference>
<dbReference type="CDD" id="cd00268">
    <property type="entry name" value="DEADc"/>
    <property type="match status" value="1"/>
</dbReference>
<dbReference type="InterPro" id="IPR014001">
    <property type="entry name" value="Helicase_ATP-bd"/>
</dbReference>
<name>A0A3S0H8A7_9BACT</name>
<feature type="region of interest" description="Disordered" evidence="13">
    <location>
        <begin position="527"/>
        <end position="641"/>
    </location>
</feature>
<accession>A0A3S0H8A7</accession>
<dbReference type="CDD" id="cd18787">
    <property type="entry name" value="SF2_C_DEAD"/>
    <property type="match status" value="1"/>
</dbReference>
<keyword evidence="2" id="KW-0963">Cytoplasm</keyword>
<dbReference type="Gene3D" id="3.30.70.330">
    <property type="match status" value="1"/>
</dbReference>
<dbReference type="PROSITE" id="PS51194">
    <property type="entry name" value="HELICASE_CTER"/>
    <property type="match status" value="1"/>
</dbReference>
<dbReference type="InterPro" id="IPR011545">
    <property type="entry name" value="DEAD/DEAH_box_helicase_dom"/>
</dbReference>
<dbReference type="RefSeq" id="WP_126692431.1">
    <property type="nucleotide sequence ID" value="NZ_RXOF01000003.1"/>
</dbReference>
<keyword evidence="18" id="KW-1185">Reference proteome</keyword>
<organism evidence="17 18">
    <name type="scientific">Hymenobacter gummosus</name>
    <dbReference type="NCBI Taxonomy" id="1776032"/>
    <lineage>
        <taxon>Bacteria</taxon>
        <taxon>Pseudomonadati</taxon>
        <taxon>Bacteroidota</taxon>
        <taxon>Cytophagia</taxon>
        <taxon>Cytophagales</taxon>
        <taxon>Hymenobacteraceae</taxon>
        <taxon>Hymenobacter</taxon>
    </lineage>
</organism>
<evidence type="ECO:0000256" key="2">
    <source>
        <dbReference type="ARBA" id="ARBA00022490"/>
    </source>
</evidence>
<dbReference type="SMART" id="SM00490">
    <property type="entry name" value="HELICc"/>
    <property type="match status" value="1"/>
</dbReference>
<keyword evidence="6 12" id="KW-0067">ATP-binding</keyword>
<feature type="domain" description="Helicase C-terminal" evidence="15">
    <location>
        <begin position="217"/>
        <end position="378"/>
    </location>
</feature>
<feature type="short sequence motif" description="Q motif" evidence="11">
    <location>
        <begin position="4"/>
        <end position="32"/>
    </location>
</feature>
<protein>
    <recommendedName>
        <fullName evidence="10">DEAD-box ATP-dependent RNA helicase RhpA</fullName>
        <ecNumber evidence="1">3.6.4.13</ecNumber>
    </recommendedName>
</protein>
<evidence type="ECO:0000256" key="10">
    <source>
        <dbReference type="ARBA" id="ARBA00074363"/>
    </source>
</evidence>
<dbReference type="GO" id="GO:0005524">
    <property type="term" value="F:ATP binding"/>
    <property type="evidence" value="ECO:0007669"/>
    <property type="project" value="UniProtKB-KW"/>
</dbReference>
<dbReference type="GO" id="GO:0016787">
    <property type="term" value="F:hydrolase activity"/>
    <property type="evidence" value="ECO:0007669"/>
    <property type="project" value="UniProtKB-KW"/>
</dbReference>
<feature type="domain" description="Helicase ATP-binding" evidence="14">
    <location>
        <begin position="35"/>
        <end position="206"/>
    </location>
</feature>
<dbReference type="Gene3D" id="3.40.50.300">
    <property type="entry name" value="P-loop containing nucleotide triphosphate hydrolases"/>
    <property type="match status" value="2"/>
</dbReference>
<dbReference type="SMART" id="SM00487">
    <property type="entry name" value="DEXDc"/>
    <property type="match status" value="1"/>
</dbReference>
<evidence type="ECO:0000256" key="1">
    <source>
        <dbReference type="ARBA" id="ARBA00012552"/>
    </source>
</evidence>